<protein>
    <recommendedName>
        <fullName evidence="5">Cytochrome oxidase maturation protein Cbb3</fullName>
    </recommendedName>
</protein>
<feature type="transmembrane region" description="Helical" evidence="2">
    <location>
        <begin position="6"/>
        <end position="26"/>
    </location>
</feature>
<dbReference type="RefSeq" id="WP_083536797.1">
    <property type="nucleotide sequence ID" value="NZ_CP011971.1"/>
</dbReference>
<name>A0A127FDD6_STEDE</name>
<keyword evidence="2" id="KW-0472">Membrane</keyword>
<sequence>MNILYVMIPLSLVLVVAAGWAFFWAVGSGQFDDLESPAWEVLREPSDTGTTDVSAGEQTAEISAAADADRVRTGARKRVPDDTLAG</sequence>
<dbReference type="Pfam" id="PF03597">
    <property type="entry name" value="FixS"/>
    <property type="match status" value="1"/>
</dbReference>
<dbReference type="EMBL" id="CP011971">
    <property type="protein sequence ID" value="AMN47635.1"/>
    <property type="molecule type" value="Genomic_DNA"/>
</dbReference>
<keyword evidence="2" id="KW-0812">Transmembrane</keyword>
<dbReference type="PANTHER" id="PTHR41532:SF1">
    <property type="entry name" value="FIXS PROTEIN"/>
    <property type="match status" value="1"/>
</dbReference>
<dbReference type="InterPro" id="IPR004714">
    <property type="entry name" value="Cyt_oxidase_maturation_cbb3"/>
</dbReference>
<keyword evidence="4" id="KW-1185">Reference proteome</keyword>
<dbReference type="OrthoDB" id="9802763at2"/>
<dbReference type="KEGG" id="sdf:ACG33_11095"/>
<dbReference type="NCBIfam" id="TIGR00847">
    <property type="entry name" value="ccoS"/>
    <property type="match status" value="1"/>
</dbReference>
<evidence type="ECO:0000313" key="3">
    <source>
        <dbReference type="EMBL" id="AMN47635.1"/>
    </source>
</evidence>
<feature type="region of interest" description="Disordered" evidence="1">
    <location>
        <begin position="64"/>
        <end position="86"/>
    </location>
</feature>
<dbReference type="Proteomes" id="UP000070250">
    <property type="component" value="Chromosome"/>
</dbReference>
<dbReference type="AlphaFoldDB" id="A0A127FDD6"/>
<keyword evidence="2" id="KW-1133">Transmembrane helix</keyword>
<organism evidence="3 4">
    <name type="scientific">Steroidobacter denitrificans</name>
    <dbReference type="NCBI Taxonomy" id="465721"/>
    <lineage>
        <taxon>Bacteria</taxon>
        <taxon>Pseudomonadati</taxon>
        <taxon>Pseudomonadota</taxon>
        <taxon>Gammaproteobacteria</taxon>
        <taxon>Steroidobacterales</taxon>
        <taxon>Steroidobacteraceae</taxon>
        <taxon>Steroidobacter</taxon>
    </lineage>
</organism>
<reference evidence="3 4" key="1">
    <citation type="submission" date="2015-06" db="EMBL/GenBank/DDBJ databases">
        <title>A Comprehensive Approach to Explore the Metabolic and Phylogenetic Diversity of Bacterial Steroid Degradation in the Environment: Testosterone as an Example.</title>
        <authorList>
            <person name="Yang F.-C."/>
            <person name="Chen Y.-L."/>
            <person name="Yu C.-P."/>
            <person name="Tang S.-L."/>
            <person name="Wang P.-H."/>
            <person name="Ismail W."/>
            <person name="Wang C.-H."/>
            <person name="Yang C.-Y."/>
            <person name="Chiang Y.-R."/>
        </authorList>
    </citation>
    <scope>NUCLEOTIDE SEQUENCE [LARGE SCALE GENOMIC DNA]</scope>
    <source>
        <strain evidence="3 4">DSM 18526</strain>
    </source>
</reference>
<evidence type="ECO:0000256" key="1">
    <source>
        <dbReference type="SAM" id="MobiDB-lite"/>
    </source>
</evidence>
<dbReference type="PANTHER" id="PTHR41532">
    <property type="entry name" value="FIXS PROTEIN"/>
    <property type="match status" value="1"/>
</dbReference>
<evidence type="ECO:0000313" key="4">
    <source>
        <dbReference type="Proteomes" id="UP000070250"/>
    </source>
</evidence>
<dbReference type="STRING" id="465721.ACG33_11095"/>
<accession>A0A127FDD6</accession>
<proteinExistence type="predicted"/>
<evidence type="ECO:0000256" key="2">
    <source>
        <dbReference type="SAM" id="Phobius"/>
    </source>
</evidence>
<gene>
    <name evidence="3" type="ORF">ACG33_11095</name>
</gene>
<evidence type="ECO:0008006" key="5">
    <source>
        <dbReference type="Google" id="ProtNLM"/>
    </source>
</evidence>